<dbReference type="Proteomes" id="UP001499978">
    <property type="component" value="Unassembled WGS sequence"/>
</dbReference>
<gene>
    <name evidence="1" type="ORF">GCM10010201_21440</name>
</gene>
<comment type="caution">
    <text evidence="1">The sequence shown here is derived from an EMBL/GenBank/DDBJ whole genome shotgun (WGS) entry which is preliminary data.</text>
</comment>
<proteinExistence type="predicted"/>
<keyword evidence="2" id="KW-1185">Reference proteome</keyword>
<organism evidence="1 2">
    <name type="scientific">Pilimelia columellifera subsp. columellifera</name>
    <dbReference type="NCBI Taxonomy" id="706583"/>
    <lineage>
        <taxon>Bacteria</taxon>
        <taxon>Bacillati</taxon>
        <taxon>Actinomycetota</taxon>
        <taxon>Actinomycetes</taxon>
        <taxon>Micromonosporales</taxon>
        <taxon>Micromonosporaceae</taxon>
        <taxon>Pilimelia</taxon>
    </lineage>
</organism>
<accession>A0ABN3NIR9</accession>
<sequence>MSWPGIRPEVPRVELMAVQLQEAKDLLERETAVHARLAFVLLDNAAEIMMFR</sequence>
<protein>
    <submittedName>
        <fullName evidence="1">Uncharacterized protein</fullName>
    </submittedName>
</protein>
<dbReference type="EMBL" id="BAAARY010000008">
    <property type="protein sequence ID" value="GAA2522951.1"/>
    <property type="molecule type" value="Genomic_DNA"/>
</dbReference>
<evidence type="ECO:0000313" key="1">
    <source>
        <dbReference type="EMBL" id="GAA2522951.1"/>
    </source>
</evidence>
<reference evidence="1 2" key="1">
    <citation type="journal article" date="2019" name="Int. J. Syst. Evol. Microbiol.">
        <title>The Global Catalogue of Microorganisms (GCM) 10K type strain sequencing project: providing services to taxonomists for standard genome sequencing and annotation.</title>
        <authorList>
            <consortium name="The Broad Institute Genomics Platform"/>
            <consortium name="The Broad Institute Genome Sequencing Center for Infectious Disease"/>
            <person name="Wu L."/>
            <person name="Ma J."/>
        </authorList>
    </citation>
    <scope>NUCLEOTIDE SEQUENCE [LARGE SCALE GENOMIC DNA]</scope>
    <source>
        <strain evidence="1 2">JCM 3367</strain>
    </source>
</reference>
<evidence type="ECO:0000313" key="2">
    <source>
        <dbReference type="Proteomes" id="UP001499978"/>
    </source>
</evidence>
<name>A0ABN3NIR9_9ACTN</name>